<dbReference type="GO" id="GO:0000272">
    <property type="term" value="P:polysaccharide catabolic process"/>
    <property type="evidence" value="ECO:0007669"/>
    <property type="project" value="UniProtKB-KW"/>
</dbReference>
<keyword evidence="1 2" id="KW-0456">Lyase</keyword>
<proteinExistence type="inferred from homology"/>
<keyword evidence="3" id="KW-0732">Signal</keyword>
<feature type="chain" id="PRO_5011432882" evidence="3">
    <location>
        <begin position="24"/>
        <end position="472"/>
    </location>
</feature>
<evidence type="ECO:0000313" key="5">
    <source>
        <dbReference type="EMBL" id="SDM13638.1"/>
    </source>
</evidence>
<keyword evidence="2" id="KW-0624">Polysaccharide degradation</keyword>
<keyword evidence="2" id="KW-0964">Secreted</keyword>
<dbReference type="AlphaFoldDB" id="A0A1G9QRH7"/>
<evidence type="ECO:0000313" key="6">
    <source>
        <dbReference type="Proteomes" id="UP000199226"/>
    </source>
</evidence>
<dbReference type="RefSeq" id="WP_245704458.1">
    <property type="nucleotide sequence ID" value="NZ_FNHH01000006.1"/>
</dbReference>
<dbReference type="SUPFAM" id="SSF51126">
    <property type="entry name" value="Pectin lyase-like"/>
    <property type="match status" value="1"/>
</dbReference>
<dbReference type="Proteomes" id="UP000199226">
    <property type="component" value="Unassembled WGS sequence"/>
</dbReference>
<feature type="domain" description="Pectate lyase" evidence="4">
    <location>
        <begin position="198"/>
        <end position="409"/>
    </location>
</feature>
<dbReference type="Pfam" id="PF00544">
    <property type="entry name" value="Pectate_lyase_4"/>
    <property type="match status" value="1"/>
</dbReference>
<dbReference type="PANTHER" id="PTHR31683:SF18">
    <property type="entry name" value="PECTATE LYASE 21-RELATED"/>
    <property type="match status" value="1"/>
</dbReference>
<dbReference type="InterPro" id="IPR002022">
    <property type="entry name" value="Pec_lyase"/>
</dbReference>
<evidence type="ECO:0000256" key="3">
    <source>
        <dbReference type="SAM" id="SignalP"/>
    </source>
</evidence>
<gene>
    <name evidence="5" type="ORF">SAMN05421813_106169</name>
</gene>
<dbReference type="EMBL" id="FNHH01000006">
    <property type="protein sequence ID" value="SDM13638.1"/>
    <property type="molecule type" value="Genomic_DNA"/>
</dbReference>
<dbReference type="GO" id="GO:0030570">
    <property type="term" value="F:pectate lyase activity"/>
    <property type="evidence" value="ECO:0007669"/>
    <property type="project" value="InterPro"/>
</dbReference>
<feature type="signal peptide" evidence="3">
    <location>
        <begin position="1"/>
        <end position="23"/>
    </location>
</feature>
<dbReference type="SMART" id="SM00656">
    <property type="entry name" value="Amb_all"/>
    <property type="match status" value="1"/>
</dbReference>
<comment type="subcellular location">
    <subcellularLocation>
        <location evidence="2">Secreted</location>
    </subcellularLocation>
</comment>
<reference evidence="6" key="1">
    <citation type="submission" date="2016-10" db="EMBL/GenBank/DDBJ databases">
        <authorList>
            <person name="Varghese N."/>
            <person name="Submissions S."/>
        </authorList>
    </citation>
    <scope>NUCLEOTIDE SEQUENCE [LARGE SCALE GENOMIC DNA]</scope>
    <source>
        <strain evidence="6">DSM 24536</strain>
    </source>
</reference>
<dbReference type="InterPro" id="IPR045032">
    <property type="entry name" value="PEL"/>
</dbReference>
<accession>A0A1G9QRH7</accession>
<evidence type="ECO:0000256" key="2">
    <source>
        <dbReference type="RuleBase" id="RU361173"/>
    </source>
</evidence>
<evidence type="ECO:0000259" key="4">
    <source>
        <dbReference type="SMART" id="SM00656"/>
    </source>
</evidence>
<protein>
    <submittedName>
        <fullName evidence="5">Pectate lyase</fullName>
    </submittedName>
</protein>
<dbReference type="InterPro" id="IPR012334">
    <property type="entry name" value="Pectin_lyas_fold"/>
</dbReference>
<organism evidence="5 6">
    <name type="scientific">Daejeonella rubra</name>
    <dbReference type="NCBI Taxonomy" id="990371"/>
    <lineage>
        <taxon>Bacteria</taxon>
        <taxon>Pseudomonadati</taxon>
        <taxon>Bacteroidota</taxon>
        <taxon>Sphingobacteriia</taxon>
        <taxon>Sphingobacteriales</taxon>
        <taxon>Sphingobacteriaceae</taxon>
        <taxon>Daejeonella</taxon>
    </lineage>
</organism>
<dbReference type="InterPro" id="IPR011050">
    <property type="entry name" value="Pectin_lyase_fold/virulence"/>
</dbReference>
<dbReference type="Gene3D" id="2.160.20.10">
    <property type="entry name" value="Single-stranded right-handed beta-helix, Pectin lyase-like"/>
    <property type="match status" value="1"/>
</dbReference>
<comment type="similarity">
    <text evidence="2">Belongs to the polysaccharide lyase 1 family.</text>
</comment>
<evidence type="ECO:0000256" key="1">
    <source>
        <dbReference type="ARBA" id="ARBA00023239"/>
    </source>
</evidence>
<keyword evidence="2" id="KW-0119">Carbohydrate metabolism</keyword>
<dbReference type="STRING" id="990371.SAMN05421813_106169"/>
<sequence>MRKNSLKTKGLVTALLLTIIFFAQCKKDDVQLPGSSADSFASTTAVASTTTATTEQGTLDLLKVIKESGYAYYLDRKFIIPGDSQSSPTSSTLKLYENGKELGPAHASHKDIRNSGKGRFSHWDNSLYFSSSDNTDPRKNGRIYTFTIGDVSGTITAPVTTEPAPTEPVTTAPVTTVPVSTTVPIGYAMVNGSTTGGQGGQTVTVTNLSDFKAAAKSSSPLIIQVSGNFTSTGMIDVASNKTIIGLNGATLNGVGLALYRVNNIIIKNLKINKVIGGDGITIKETSHHIWVDHCEIWQDRTHGWDYYDELLEVTDRSTYVTISNNKFHDSHIAFLIGSGDAQTTDIGYLKVTMYGNYFYNISERQPSTRFGYMHVFNNYFNNGSGYTVGVTMGATVRTDNNYFENQANPIYTEYNAKPGYVSGASTNFYKNSGTNKISTPASTWVPTYEYKSVLIPAADVAARVLSEAGPKY</sequence>
<name>A0A1G9QRH7_9SPHI</name>
<dbReference type="PANTHER" id="PTHR31683">
    <property type="entry name" value="PECTATE LYASE 18-RELATED"/>
    <property type="match status" value="1"/>
</dbReference>
<keyword evidence="6" id="KW-1185">Reference proteome</keyword>
<dbReference type="GO" id="GO:0005576">
    <property type="term" value="C:extracellular region"/>
    <property type="evidence" value="ECO:0007669"/>
    <property type="project" value="UniProtKB-SubCell"/>
</dbReference>